<feature type="compositionally biased region" description="Polar residues" evidence="1">
    <location>
        <begin position="1"/>
        <end position="11"/>
    </location>
</feature>
<sequence length="153" mass="16740">MDAATVSTQRATPLPHVPPFDSPRSLQDDAALALTCGELPKLKLKLCIPRPRRMRRSHPRSRCPDRDRVAPAPRRLTSRPSPSGVLSRPPSPTLSPAPTRISARAATRTAPAPAREIAAPPRLGHRGHHHRHIGFFPPGATTVLEYARARPPR</sequence>
<dbReference type="AlphaFoldDB" id="A0A4Y9XNI5"/>
<name>A0A4Y9XNI5_9AGAM</name>
<evidence type="ECO:0000256" key="1">
    <source>
        <dbReference type="SAM" id="MobiDB-lite"/>
    </source>
</evidence>
<reference evidence="2 3" key="1">
    <citation type="submission" date="2019-02" db="EMBL/GenBank/DDBJ databases">
        <title>Genome sequencing of the rare red list fungi Dentipellis fragilis.</title>
        <authorList>
            <person name="Buettner E."/>
            <person name="Kellner H."/>
        </authorList>
    </citation>
    <scope>NUCLEOTIDE SEQUENCE [LARGE SCALE GENOMIC DNA]</scope>
    <source>
        <strain evidence="2 3">DSM 105465</strain>
    </source>
</reference>
<evidence type="ECO:0000313" key="3">
    <source>
        <dbReference type="Proteomes" id="UP000298327"/>
    </source>
</evidence>
<comment type="caution">
    <text evidence="2">The sequence shown here is derived from an EMBL/GenBank/DDBJ whole genome shotgun (WGS) entry which is preliminary data.</text>
</comment>
<keyword evidence="3" id="KW-1185">Reference proteome</keyword>
<protein>
    <submittedName>
        <fullName evidence="2">Uncharacterized protein</fullName>
    </submittedName>
</protein>
<organism evidence="2 3">
    <name type="scientific">Dentipellis fragilis</name>
    <dbReference type="NCBI Taxonomy" id="205917"/>
    <lineage>
        <taxon>Eukaryota</taxon>
        <taxon>Fungi</taxon>
        <taxon>Dikarya</taxon>
        <taxon>Basidiomycota</taxon>
        <taxon>Agaricomycotina</taxon>
        <taxon>Agaricomycetes</taxon>
        <taxon>Russulales</taxon>
        <taxon>Hericiaceae</taxon>
        <taxon>Dentipellis</taxon>
    </lineage>
</organism>
<feature type="compositionally biased region" description="Low complexity" evidence="1">
    <location>
        <begin position="96"/>
        <end position="122"/>
    </location>
</feature>
<dbReference type="Proteomes" id="UP000298327">
    <property type="component" value="Unassembled WGS sequence"/>
</dbReference>
<dbReference type="EMBL" id="SEOQ01001551">
    <property type="protein sequence ID" value="TFY51318.1"/>
    <property type="molecule type" value="Genomic_DNA"/>
</dbReference>
<feature type="compositionally biased region" description="Basic residues" evidence="1">
    <location>
        <begin position="50"/>
        <end position="61"/>
    </location>
</feature>
<feature type="region of interest" description="Disordered" evidence="1">
    <location>
        <begin position="1"/>
        <end position="25"/>
    </location>
</feature>
<accession>A0A4Y9XNI5</accession>
<proteinExistence type="predicted"/>
<evidence type="ECO:0000313" key="2">
    <source>
        <dbReference type="EMBL" id="TFY51318.1"/>
    </source>
</evidence>
<feature type="region of interest" description="Disordered" evidence="1">
    <location>
        <begin position="49"/>
        <end position="124"/>
    </location>
</feature>
<gene>
    <name evidence="2" type="ORF">EVG20_g11057</name>
</gene>